<dbReference type="SMART" id="SM00646">
    <property type="entry name" value="Ami_3"/>
    <property type="match status" value="1"/>
</dbReference>
<evidence type="ECO:0000259" key="3">
    <source>
        <dbReference type="SMART" id="SM00646"/>
    </source>
</evidence>
<evidence type="ECO:0000313" key="4">
    <source>
        <dbReference type="EMBL" id="DAD99912.1"/>
    </source>
</evidence>
<organism evidence="4">
    <name type="scientific">Myoviridae sp. ctrCp2</name>
    <dbReference type="NCBI Taxonomy" id="2825179"/>
    <lineage>
        <taxon>Viruses</taxon>
        <taxon>Duplodnaviria</taxon>
        <taxon>Heunggongvirae</taxon>
        <taxon>Uroviricota</taxon>
        <taxon>Caudoviricetes</taxon>
    </lineage>
</organism>
<dbReference type="GO" id="GO:0008745">
    <property type="term" value="F:N-acetylmuramoyl-L-alanine amidase activity"/>
    <property type="evidence" value="ECO:0007669"/>
    <property type="project" value="InterPro"/>
</dbReference>
<dbReference type="SUPFAM" id="SSF53187">
    <property type="entry name" value="Zn-dependent exopeptidases"/>
    <property type="match status" value="1"/>
</dbReference>
<dbReference type="CDD" id="cd02696">
    <property type="entry name" value="MurNAc-LAA"/>
    <property type="match status" value="1"/>
</dbReference>
<feature type="domain" description="MurNAc-LAA" evidence="3">
    <location>
        <begin position="76"/>
        <end position="189"/>
    </location>
</feature>
<feature type="region of interest" description="Disordered" evidence="2">
    <location>
        <begin position="1"/>
        <end position="21"/>
    </location>
</feature>
<sequence length="195" mass="21757">MKILIDNGHGAETAGKRSPDGSLREYKYAREIAEKVVSELKKRGFDAERIVTEENDISLSERCRRVNSICDRIGTKNVILVSIHCNAAGNGSQWMNARGWEAWTSVGQTAADKLADCLYKAAEETDFKIRKDTTDGDPDKEGHLYILKHTKCPAVLTENLFQDNKEDVAFLLSEAGKETIVSLHVKGIINYLKTI</sequence>
<dbReference type="Gene3D" id="3.40.630.40">
    <property type="entry name" value="Zn-dependent exopeptidases"/>
    <property type="match status" value="1"/>
</dbReference>
<dbReference type="PANTHER" id="PTHR30404">
    <property type="entry name" value="N-ACETYLMURAMOYL-L-ALANINE AMIDASE"/>
    <property type="match status" value="1"/>
</dbReference>
<reference evidence="4" key="1">
    <citation type="journal article" date="2021" name="Proc. Natl. Acad. Sci. U.S.A.">
        <title>A Catalog of Tens of Thousands of Viruses from Human Metagenomes Reveals Hidden Associations with Chronic Diseases.</title>
        <authorList>
            <person name="Tisza M.J."/>
            <person name="Buck C.B."/>
        </authorList>
    </citation>
    <scope>NUCLEOTIDE SEQUENCE</scope>
    <source>
        <strain evidence="4">CtrCp2</strain>
    </source>
</reference>
<evidence type="ECO:0000256" key="1">
    <source>
        <dbReference type="ARBA" id="ARBA00022801"/>
    </source>
</evidence>
<accession>A0A8S5P0D9</accession>
<evidence type="ECO:0000256" key="2">
    <source>
        <dbReference type="SAM" id="MobiDB-lite"/>
    </source>
</evidence>
<dbReference type="EMBL" id="BK015296">
    <property type="protein sequence ID" value="DAD99912.1"/>
    <property type="molecule type" value="Genomic_DNA"/>
</dbReference>
<proteinExistence type="predicted"/>
<dbReference type="Pfam" id="PF01520">
    <property type="entry name" value="Amidase_3"/>
    <property type="match status" value="1"/>
</dbReference>
<keyword evidence="1 4" id="KW-0378">Hydrolase</keyword>
<name>A0A8S5P0D9_9CAUD</name>
<dbReference type="PANTHER" id="PTHR30404:SF0">
    <property type="entry name" value="N-ACETYLMURAMOYL-L-ALANINE AMIDASE AMIC"/>
    <property type="match status" value="1"/>
</dbReference>
<dbReference type="GO" id="GO:0009253">
    <property type="term" value="P:peptidoglycan catabolic process"/>
    <property type="evidence" value="ECO:0007669"/>
    <property type="project" value="InterPro"/>
</dbReference>
<protein>
    <submittedName>
        <fullName evidence="4">Cell wall hydrolase autolysin</fullName>
    </submittedName>
</protein>
<dbReference type="InterPro" id="IPR050695">
    <property type="entry name" value="N-acetylmuramoyl_amidase_3"/>
</dbReference>
<dbReference type="InterPro" id="IPR002508">
    <property type="entry name" value="MurNAc-LAA_cat"/>
</dbReference>